<dbReference type="PATRIC" id="fig|1162668.3.peg.2889"/>
<dbReference type="KEGG" id="lfc:LFE_2432"/>
<evidence type="ECO:0000313" key="3">
    <source>
        <dbReference type="EMBL" id="BAM08103.1"/>
    </source>
</evidence>
<dbReference type="eggNOG" id="COG1773">
    <property type="taxonomic scope" value="Bacteria"/>
</dbReference>
<keyword evidence="4" id="KW-1185">Reference proteome</keyword>
<dbReference type="RefSeq" id="WP_014450586.1">
    <property type="nucleotide sequence ID" value="NC_017094.1"/>
</dbReference>
<dbReference type="InterPro" id="IPR038527">
    <property type="entry name" value="HupH_C_sf"/>
</dbReference>
<dbReference type="OrthoDB" id="6560677at2"/>
<feature type="domain" description="HupH hydrogenase expression protein C-terminal" evidence="2">
    <location>
        <begin position="146"/>
        <end position="263"/>
    </location>
</feature>
<organism evidence="3 4">
    <name type="scientific">Leptospirillum ferrooxidans (strain C2-3)</name>
    <dbReference type="NCBI Taxonomy" id="1162668"/>
    <lineage>
        <taxon>Bacteria</taxon>
        <taxon>Pseudomonadati</taxon>
        <taxon>Nitrospirota</taxon>
        <taxon>Nitrospiria</taxon>
        <taxon>Nitrospirales</taxon>
        <taxon>Nitrospiraceae</taxon>
        <taxon>Leptospirillum</taxon>
    </lineage>
</organism>
<evidence type="ECO:0000313" key="4">
    <source>
        <dbReference type="Proteomes" id="UP000007382"/>
    </source>
</evidence>
<proteinExistence type="inferred from homology"/>
<evidence type="ECO:0000259" key="2">
    <source>
        <dbReference type="Pfam" id="PF04809"/>
    </source>
</evidence>
<dbReference type="AlphaFoldDB" id="I0IS54"/>
<dbReference type="InterPro" id="IPR006894">
    <property type="entry name" value="HupH_Hydgase_express_prot_C"/>
</dbReference>
<dbReference type="HOGENOM" id="CLU_079566_0_0_0"/>
<dbReference type="Gene3D" id="3.30.1370.140">
    <property type="entry name" value="HupH hydrogenase expression protein, C-terminal domain"/>
    <property type="match status" value="2"/>
</dbReference>
<gene>
    <name evidence="3" type="ordered locus">LFE_2432</name>
</gene>
<evidence type="ECO:0000256" key="1">
    <source>
        <dbReference type="ARBA" id="ARBA00010832"/>
    </source>
</evidence>
<dbReference type="EMBL" id="AP012342">
    <property type="protein sequence ID" value="BAM08103.1"/>
    <property type="molecule type" value="Genomic_DNA"/>
</dbReference>
<accession>I0IS54</accession>
<protein>
    <submittedName>
        <fullName evidence="3">Putative hydrogenase-1 operon protein HyaF2</fullName>
    </submittedName>
</protein>
<sequence>MSMTSSPDIPEHTRITPRLYESMVAIQDLLAKAIEHPDESYGLSLESLTPEECGHLVELLGEGEISGRILSDDPEKKGKALHVRESNYPGLWLLGNSPEGSSNGVVLSEIEVGRSPRLLRTKPVVAPGLVPDERYEGPLKHLFPHLMNARPLLGELAWHLENHSPRKGAHKIFLNKLPLSEADAEWIDRLLKEDRISLVSRGYGACQIHSTAFPGLWRVLYKNPEGILLLDAICVTDVPDEVAATGEDMTDGLLQYEEFLKWIASDLS</sequence>
<dbReference type="STRING" id="1162668.LFE_2432"/>
<dbReference type="Pfam" id="PF04809">
    <property type="entry name" value="HupH_C"/>
    <property type="match status" value="1"/>
</dbReference>
<comment type="similarity">
    <text evidence="1">Belongs to the HupH/HyaF family.</text>
</comment>
<dbReference type="Proteomes" id="UP000007382">
    <property type="component" value="Chromosome"/>
</dbReference>
<reference evidence="4" key="2">
    <citation type="submission" date="2012-03" db="EMBL/GenBank/DDBJ databases">
        <title>The complete genome sequence of the pioneer microbe on fresh volcanic deposit, Leptospirillum ferrooxidans strain C2-3.</title>
        <authorList>
            <person name="Fujimura R."/>
            <person name="Sato Y."/>
            <person name="Nishizawa T."/>
            <person name="Nanba K."/>
            <person name="Oshima K."/>
            <person name="Hattori M."/>
            <person name="Kamijo T."/>
            <person name="Ohta H."/>
        </authorList>
    </citation>
    <scope>NUCLEOTIDE SEQUENCE [LARGE SCALE GENOMIC DNA]</scope>
    <source>
        <strain evidence="4">C2-3</strain>
    </source>
</reference>
<reference evidence="3 4" key="1">
    <citation type="journal article" date="2012" name="J. Bacteriol.">
        <title>Complete Genome Sequence of Leptospirillum ferrooxidans Strain C2-3, Isolated from a Fresh Volcanic Ash Deposit on the Island of Miyake, Japan.</title>
        <authorList>
            <person name="Fujimura R."/>
            <person name="Sato Y."/>
            <person name="Nishizawa T."/>
            <person name="Oshima K."/>
            <person name="Kim S.-W."/>
            <person name="Hattori M."/>
            <person name="Kamijo T."/>
            <person name="Ohta H."/>
        </authorList>
    </citation>
    <scope>NUCLEOTIDE SEQUENCE [LARGE SCALE GENOMIC DNA]</scope>
    <source>
        <strain evidence="3 4">C2-3</strain>
    </source>
</reference>
<name>I0IS54_LEPFC</name>